<evidence type="ECO:0000313" key="2">
    <source>
        <dbReference type="Proteomes" id="UP000215453"/>
    </source>
</evidence>
<protein>
    <submittedName>
        <fullName evidence="1">Uncharacterized protein</fullName>
    </submittedName>
</protein>
<sequence length="242" mass="27112">MEAWTTLHCWHLRCNEAELRFDSSTTLRAIWYDQAELRCDSSALLALLVRCDRAEIRELRPTTAVRILAGGSGTDYDGRYLASNTTSPYDRITKILTEFITQDSLEDRRALETLFFISEDDQLIRTLGYSGDSLRPAPGYLGGSPADVVADRNKKELYVRFEDTKNQAELDDKNEAFVQCIMSIDPAIGQCPVPCNILGALDTTRPTPSSSYERLRYWALYRANDPAKPAIALYSVTPPASG</sequence>
<evidence type="ECO:0000313" key="1">
    <source>
        <dbReference type="EMBL" id="SMY25766.1"/>
    </source>
</evidence>
<reference evidence="1 2" key="1">
    <citation type="submission" date="2016-10" db="EMBL/GenBank/DDBJ databases">
        <authorList>
            <person name="Varghese N."/>
        </authorList>
    </citation>
    <scope>NUCLEOTIDE SEQUENCE [LARGE SCALE GENOMIC DNA]</scope>
</reference>
<accession>A0A1Y6LMY7</accession>
<dbReference type="EMBL" id="LT882681">
    <property type="protein sequence ID" value="SMY25766.1"/>
    <property type="molecule type" value="Genomic_DNA"/>
</dbReference>
<gene>
    <name evidence="1" type="ORF">ZT1A5_G7208</name>
</gene>
<proteinExistence type="predicted"/>
<organism evidence="1 2">
    <name type="scientific">Zymoseptoria tritici ST99CH_1A5</name>
    <dbReference type="NCBI Taxonomy" id="1276529"/>
    <lineage>
        <taxon>Eukaryota</taxon>
        <taxon>Fungi</taxon>
        <taxon>Dikarya</taxon>
        <taxon>Ascomycota</taxon>
        <taxon>Pezizomycotina</taxon>
        <taxon>Dothideomycetes</taxon>
        <taxon>Dothideomycetidae</taxon>
        <taxon>Mycosphaerellales</taxon>
        <taxon>Mycosphaerellaceae</taxon>
        <taxon>Zymoseptoria</taxon>
    </lineage>
</organism>
<name>A0A1Y6LMY7_ZYMTR</name>
<dbReference type="AlphaFoldDB" id="A0A1Y6LMY7"/>
<dbReference type="Proteomes" id="UP000215453">
    <property type="component" value="Chromosome 6"/>
</dbReference>